<sequence>MTFITISDGPPTAAAVLCRVYCNLSGGLLDLFGRTAVGGCPTAIQLESAANCISRVNYVKTNIFKNRKLYLIKTINHMILHVLYFREILKKINSLKIFLDSEEKIYKVSCLSKNINRIPSTTVATHPIKNHMIAAQNNIDILACENKIKTATGIITHASGKTKPIEIKLGNSLFLIEFIVFDHEDHDDLLGLDWFQKTNSGIFPSHGLKKFPGSDFKLENSENNKEENIFDIFLSDVNAETSDDYFWENKSCKVTQLGSCEVYKHKLEILTMLAHLLFRWKGYKVFSENIKEDDY</sequence>
<accession>A0A3M7PKS2</accession>
<keyword evidence="2" id="KW-1185">Reference proteome</keyword>
<dbReference type="AlphaFoldDB" id="A0A3M7PKS2"/>
<organism evidence="1 2">
    <name type="scientific">Brachionus plicatilis</name>
    <name type="common">Marine rotifer</name>
    <name type="synonym">Brachionus muelleri</name>
    <dbReference type="NCBI Taxonomy" id="10195"/>
    <lineage>
        <taxon>Eukaryota</taxon>
        <taxon>Metazoa</taxon>
        <taxon>Spiralia</taxon>
        <taxon>Gnathifera</taxon>
        <taxon>Rotifera</taxon>
        <taxon>Eurotatoria</taxon>
        <taxon>Monogononta</taxon>
        <taxon>Pseudotrocha</taxon>
        <taxon>Ploima</taxon>
        <taxon>Brachionidae</taxon>
        <taxon>Brachionus</taxon>
    </lineage>
</organism>
<dbReference type="InterPro" id="IPR021109">
    <property type="entry name" value="Peptidase_aspartic_dom_sf"/>
</dbReference>
<reference evidence="1 2" key="1">
    <citation type="journal article" date="2018" name="Sci. Rep.">
        <title>Genomic signatures of local adaptation to the degree of environmental predictability in rotifers.</title>
        <authorList>
            <person name="Franch-Gras L."/>
            <person name="Hahn C."/>
            <person name="Garcia-Roger E.M."/>
            <person name="Carmona M.J."/>
            <person name="Serra M."/>
            <person name="Gomez A."/>
        </authorList>
    </citation>
    <scope>NUCLEOTIDE SEQUENCE [LARGE SCALE GENOMIC DNA]</scope>
    <source>
        <strain evidence="1">HYR1</strain>
    </source>
</reference>
<evidence type="ECO:0000313" key="2">
    <source>
        <dbReference type="Proteomes" id="UP000276133"/>
    </source>
</evidence>
<dbReference type="EMBL" id="REGN01010088">
    <property type="protein sequence ID" value="RMZ99726.1"/>
    <property type="molecule type" value="Genomic_DNA"/>
</dbReference>
<comment type="caution">
    <text evidence="1">The sequence shown here is derived from an EMBL/GenBank/DDBJ whole genome shotgun (WGS) entry which is preliminary data.</text>
</comment>
<proteinExistence type="predicted"/>
<gene>
    <name evidence="1" type="ORF">BpHYR1_052017</name>
</gene>
<dbReference type="Gene3D" id="2.40.70.10">
    <property type="entry name" value="Acid Proteases"/>
    <property type="match status" value="1"/>
</dbReference>
<protein>
    <submittedName>
        <fullName evidence="1">Uncharacterized protein</fullName>
    </submittedName>
</protein>
<name>A0A3M7PKS2_BRAPC</name>
<dbReference type="Proteomes" id="UP000276133">
    <property type="component" value="Unassembled WGS sequence"/>
</dbReference>
<evidence type="ECO:0000313" key="1">
    <source>
        <dbReference type="EMBL" id="RMZ99726.1"/>
    </source>
</evidence>